<dbReference type="AlphaFoldDB" id="A0A093XJ68"/>
<proteinExistence type="predicted"/>
<evidence type="ECO:0000256" key="2">
    <source>
        <dbReference type="ARBA" id="ARBA00023015"/>
    </source>
</evidence>
<evidence type="ECO:0000256" key="4">
    <source>
        <dbReference type="ARBA" id="ARBA00023242"/>
    </source>
</evidence>
<dbReference type="InterPro" id="IPR007219">
    <property type="entry name" value="XnlR_reg_dom"/>
</dbReference>
<comment type="caution">
    <text evidence="7">The sequence shown here is derived from an EMBL/GenBank/DDBJ whole genome shotgun (WGS) entry which is preliminary data.</text>
</comment>
<reference evidence="7" key="1">
    <citation type="journal article" date="2014" name="PLoS Genet.">
        <title>Signature Gene Expression Reveals Novel Clues to the Molecular Mechanisms of Dimorphic Transition in Penicillium marneffei.</title>
        <authorList>
            <person name="Yang E."/>
            <person name="Wang G."/>
            <person name="Cai J."/>
            <person name="Woo P.C."/>
            <person name="Lau S.K."/>
            <person name="Yuen K.-Y."/>
            <person name="Chow W.-N."/>
            <person name="Lin X."/>
        </authorList>
    </citation>
    <scope>NUCLEOTIDE SEQUENCE [LARGE SCALE GENOMIC DNA]</scope>
    <source>
        <strain evidence="7">PM1</strain>
    </source>
</reference>
<dbReference type="CDD" id="cd12148">
    <property type="entry name" value="fungal_TF_MHR"/>
    <property type="match status" value="1"/>
</dbReference>
<dbReference type="EMBL" id="JPOX01000024">
    <property type="protein sequence ID" value="KFX45278.1"/>
    <property type="molecule type" value="Genomic_DNA"/>
</dbReference>
<dbReference type="eggNOG" id="ENOG502SJR6">
    <property type="taxonomic scope" value="Eukaryota"/>
</dbReference>
<protein>
    <submittedName>
        <fullName evidence="7">Pyrimidine pathway regulatory protein 1</fullName>
    </submittedName>
</protein>
<dbReference type="GO" id="GO:0006351">
    <property type="term" value="P:DNA-templated transcription"/>
    <property type="evidence" value="ECO:0007669"/>
    <property type="project" value="InterPro"/>
</dbReference>
<dbReference type="PANTHER" id="PTHR31001">
    <property type="entry name" value="UNCHARACTERIZED TRANSCRIPTIONAL REGULATORY PROTEIN"/>
    <property type="match status" value="1"/>
</dbReference>
<comment type="subcellular location">
    <subcellularLocation>
        <location evidence="1">Nucleus</location>
    </subcellularLocation>
</comment>
<dbReference type="GO" id="GO:0005634">
    <property type="term" value="C:nucleus"/>
    <property type="evidence" value="ECO:0007669"/>
    <property type="project" value="UniProtKB-SubCell"/>
</dbReference>
<evidence type="ECO:0000256" key="3">
    <source>
        <dbReference type="ARBA" id="ARBA00023163"/>
    </source>
</evidence>
<organism evidence="7">
    <name type="scientific">Talaromyces marneffei PM1</name>
    <dbReference type="NCBI Taxonomy" id="1077442"/>
    <lineage>
        <taxon>Eukaryota</taxon>
        <taxon>Fungi</taxon>
        <taxon>Dikarya</taxon>
        <taxon>Ascomycota</taxon>
        <taxon>Pezizomycotina</taxon>
        <taxon>Eurotiomycetes</taxon>
        <taxon>Eurotiomycetidae</taxon>
        <taxon>Eurotiales</taxon>
        <taxon>Trichocomaceae</taxon>
        <taxon>Talaromyces</taxon>
        <taxon>Talaromyces sect. Talaromyces</taxon>
    </lineage>
</organism>
<accession>A0A093XJ68</accession>
<feature type="compositionally biased region" description="Polar residues" evidence="5">
    <location>
        <begin position="46"/>
        <end position="68"/>
    </location>
</feature>
<feature type="region of interest" description="Disordered" evidence="5">
    <location>
        <begin position="46"/>
        <end position="75"/>
    </location>
</feature>
<dbReference type="SMART" id="SM00906">
    <property type="entry name" value="Fungal_trans"/>
    <property type="match status" value="1"/>
</dbReference>
<dbReference type="InterPro" id="IPR050613">
    <property type="entry name" value="Sec_Metabolite_Reg"/>
</dbReference>
<evidence type="ECO:0000256" key="1">
    <source>
        <dbReference type="ARBA" id="ARBA00004123"/>
    </source>
</evidence>
<name>A0A093XJ68_TALMA</name>
<keyword evidence="3" id="KW-0804">Transcription</keyword>
<feature type="domain" description="Xylanolytic transcriptional activator regulatory" evidence="6">
    <location>
        <begin position="326"/>
        <end position="399"/>
    </location>
</feature>
<dbReference type="GO" id="GO:0003677">
    <property type="term" value="F:DNA binding"/>
    <property type="evidence" value="ECO:0007669"/>
    <property type="project" value="InterPro"/>
</dbReference>
<evidence type="ECO:0000313" key="7">
    <source>
        <dbReference type="EMBL" id="KFX45278.1"/>
    </source>
</evidence>
<sequence>MGCLAPASRAGDLSSNVIMQFLVVDAGAESGRWISPAIAKRSSLAGTRSAADTSPGHSCSSKSTSKGNGDSKDSCPEGFLRDRFIADWSKKTASSPGTGVLGPTSYSAVYDESEDVIKSPTVTTSFRDFSKSLKRSQNLVDDADIQVGAELLLFLYQDFTLYERMSISKFCHCEGHVFAPALLRLLFASVRQMLNNAISDESDPLPDLIALSKKIFENCSKIIYVDSHMTPQDYFISMPNRWEVIGVIFSIIGSSAFLLPASDMVTLHPHAANVDRQGLSLVSISAGDKCLRFCENAGVISEPLSWALLAHASLLSFVYGDHDYRPWKILGDLSTLVYSLGFHQRQNNETLPFFLIEHRKRLLLGAYSIDKELATFLGRPPRISWRHIDVDLPLDITYNELLAEPEIRDAAIAQLDEDGWNTQGIVSRTTFVRSMYKIGQVRELVLELSLNSPLENLERRILEITELAAEIRSQLPPRLQAVSYNDSVTLSESNLMTLCFHLECLYNELIMQRILVKRTGYESQRLRSVAHEMLSALLIVNGHRAPDGRDNNTVAWNTSFYGLPSAGVLAIELLRQSQSTHHDPMFPRSEIIQNLSRFAGDLEYAIAREAGNYEICQQARKLIRSILDRVLSAPQVSLPASADVSSMPIEWLGSDDIWLNQDSDFMRWIHNFDWNQETSMGQ</sequence>
<evidence type="ECO:0000256" key="5">
    <source>
        <dbReference type="SAM" id="MobiDB-lite"/>
    </source>
</evidence>
<keyword evidence="4" id="KW-0539">Nucleus</keyword>
<dbReference type="GO" id="GO:0008270">
    <property type="term" value="F:zinc ion binding"/>
    <property type="evidence" value="ECO:0007669"/>
    <property type="project" value="InterPro"/>
</dbReference>
<dbReference type="PANTHER" id="PTHR31001:SF53">
    <property type="entry name" value="ZN(II)2CYS6 TRANSCRIPTION FACTOR (EUROFUNG)"/>
    <property type="match status" value="1"/>
</dbReference>
<dbReference type="Pfam" id="PF04082">
    <property type="entry name" value="Fungal_trans"/>
    <property type="match status" value="1"/>
</dbReference>
<keyword evidence="2" id="KW-0805">Transcription regulation</keyword>
<evidence type="ECO:0000259" key="6">
    <source>
        <dbReference type="SMART" id="SM00906"/>
    </source>
</evidence>
<dbReference type="HOGENOM" id="CLU_013296_2_1_1"/>
<gene>
    <name evidence="7" type="ORF">GQ26_0241190</name>
</gene>